<accession>A0A5B8M1G6</accession>
<dbReference type="Gene3D" id="3.40.50.300">
    <property type="entry name" value="P-loop containing nucleotide triphosphate hydrolases"/>
    <property type="match status" value="2"/>
</dbReference>
<dbReference type="InterPro" id="IPR027417">
    <property type="entry name" value="P-loop_NTPase"/>
</dbReference>
<gene>
    <name evidence="2" type="ORF">FPZ11_04740</name>
</gene>
<evidence type="ECO:0000313" key="3">
    <source>
        <dbReference type="Proteomes" id="UP000320216"/>
    </source>
</evidence>
<evidence type="ECO:0000259" key="1">
    <source>
        <dbReference type="Pfam" id="PF08751"/>
    </source>
</evidence>
<dbReference type="KEGG" id="huw:FPZ11_04740"/>
<dbReference type="OrthoDB" id="4524286at2"/>
<dbReference type="Pfam" id="PF13604">
    <property type="entry name" value="AAA_30"/>
    <property type="match status" value="1"/>
</dbReference>
<dbReference type="InterPro" id="IPR014862">
    <property type="entry name" value="TrwC"/>
</dbReference>
<dbReference type="SUPFAM" id="SSF55464">
    <property type="entry name" value="Origin of replication-binding domain, RBD-like"/>
    <property type="match status" value="1"/>
</dbReference>
<sequence length="1192" mass="129514">MVMTIRVMSSGRGYGYLLQSVAAGDGDRDMGTPLTRYYTESGCPPGVWLGAGLASLAAGRGFALAVDDTVTEEQLARLLGEGVHPVTGDKLGLPYPRLQPPRERIAARVARLDTSLTGAQRDEAIVRIREEELAKKARTAVAGFDLTFSPPKSLSTVWGVTDAGTQALIAQAHHAAMRDTIALLEERVAATRAGHGGIAMMPVTGVIATAFDHYDSRAADPQLHTHVVVSNKVQGVDGRWRSLDSRRLHKAAVALSESYNAFLTDHTARLLGVAWVPVDRGKDRNTGWEIDGVPTALAAAFSRRTTGTSDGSLDGIEQVKNRLIAEYVAEHGRQPSARTITRLRQQATLETRPGKQLHSLAELTTEWRRRATVVLGEDATTWARHLLARGSGEARLRADDLGLEQVHDIAAVALLEVANRRATWTRWNLHAEAMRQLMGVRFATTDDRTAVLDRIVTRTEDASLRLTPDYDRPVPNDYVLKDGSNRFQSSDQLTYSAQDIVDAEQRLLHHSETADGPALSARLIARHASRKIKGVRLAPDQAAAITQIARSGLILDVLVGPAGAGKTTALRALHRAWTAGHGRNSVIGLAPSAAAAEVLGESLGVKAENTAKFLYEHGKHRWDLLAGQLVLVDEASLAGTLALDRITAHAAQVGAKVVLVGDWAQLSAVETGGAFGMLVRHRHSAPELTDVRRFVHDWEKTASLALRHGDINVLDVYQEHGRLHDGNAETMLDTLYAAWQTDRDAGLSTLMIADNGDAVAELNQRARVDLIGAGIVEAEGAALHDGTTAGVGDLVVTRRNDRRLSTGRSWVKNGDHWHVTHRHEDGSLAVRRFGKGNHPYGKALVLPAAYVREDLELGYAATVHRAQGATVDTTHALVDPEKAARELLYVALTRGREANHAYVIQPDPHEVEAHLDQPEPKTVAQQLARVLARSDADLSATETLKLEVDRHASLSMLLAEYDVLAREAQAVRWAALLDAAPFRDTVADNLFTSPYYDRLEAALARHVAAGHDPATILTALAPSTVSGEDLADSAALLATRIDRATAKLGQRRAATTRRVAGLIPIPAGPIPDDMRAALTERQTLIETAARKLLQIAIHARENWTTRVGPPPTNQRARRVWSAHAATIALYRWRYDITGPAPLGNPKDITSAQQAIEYRTASVTLLRARQIGAASESRTPHRQVVQVEYRRRL</sequence>
<protein>
    <submittedName>
        <fullName evidence="2">AAA family ATPase</fullName>
    </submittedName>
</protein>
<dbReference type="SUPFAM" id="SSF52540">
    <property type="entry name" value="P-loop containing nucleoside triphosphate hydrolases"/>
    <property type="match status" value="2"/>
</dbReference>
<organism evidence="2 3">
    <name type="scientific">Humibacter ginsenosidimutans</name>
    <dbReference type="NCBI Taxonomy" id="2599293"/>
    <lineage>
        <taxon>Bacteria</taxon>
        <taxon>Bacillati</taxon>
        <taxon>Actinomycetota</taxon>
        <taxon>Actinomycetes</taxon>
        <taxon>Micrococcales</taxon>
        <taxon>Microbacteriaceae</taxon>
        <taxon>Humibacter</taxon>
    </lineage>
</organism>
<keyword evidence="3" id="KW-1185">Reference proteome</keyword>
<evidence type="ECO:0000313" key="2">
    <source>
        <dbReference type="EMBL" id="QDZ14173.1"/>
    </source>
</evidence>
<dbReference type="EMBL" id="CP042305">
    <property type="protein sequence ID" value="QDZ14173.1"/>
    <property type="molecule type" value="Genomic_DNA"/>
</dbReference>
<dbReference type="NCBIfam" id="NF041492">
    <property type="entry name" value="MobF"/>
    <property type="match status" value="1"/>
</dbReference>
<feature type="domain" description="TrwC relaxase" evidence="1">
    <location>
        <begin position="11"/>
        <end position="372"/>
    </location>
</feature>
<dbReference type="AlphaFoldDB" id="A0A5B8M1G6"/>
<dbReference type="CDD" id="cd18809">
    <property type="entry name" value="SF1_C_RecD"/>
    <property type="match status" value="1"/>
</dbReference>
<dbReference type="Pfam" id="PF08751">
    <property type="entry name" value="TrwC"/>
    <property type="match status" value="1"/>
</dbReference>
<dbReference type="Gene3D" id="2.30.30.940">
    <property type="match status" value="1"/>
</dbReference>
<reference evidence="2 3" key="1">
    <citation type="submission" date="2019-07" db="EMBL/GenBank/DDBJ databases">
        <title>Full genome sequence of Humibacter sp. WJ7-1.</title>
        <authorList>
            <person name="Im W.-T."/>
        </authorList>
    </citation>
    <scope>NUCLEOTIDE SEQUENCE [LARGE SCALE GENOMIC DNA]</scope>
    <source>
        <strain evidence="2 3">WJ7-1</strain>
    </source>
</reference>
<proteinExistence type="predicted"/>
<name>A0A5B8M1G6_9MICO</name>
<dbReference type="Proteomes" id="UP000320216">
    <property type="component" value="Chromosome"/>
</dbReference>